<dbReference type="AlphaFoldDB" id="A0A0K1P7C1"/>
<dbReference type="PATRIC" id="fig|216946.3.peg.974"/>
<evidence type="ECO:0008006" key="4">
    <source>
        <dbReference type="Google" id="ProtNLM"/>
    </source>
</evidence>
<keyword evidence="1" id="KW-1133">Transmembrane helix</keyword>
<name>A0A0K1P7C1_9MOLU</name>
<dbReference type="RefSeq" id="WP_075048752.1">
    <property type="nucleotide sequence ID" value="NZ_CP012328.1"/>
</dbReference>
<feature type="transmembrane region" description="Helical" evidence="1">
    <location>
        <begin position="106"/>
        <end position="127"/>
    </location>
</feature>
<feature type="transmembrane region" description="Helical" evidence="1">
    <location>
        <begin position="134"/>
        <end position="154"/>
    </location>
</feature>
<gene>
    <name evidence="2" type="ORF">STURON_00942</name>
</gene>
<organism evidence="2 3">
    <name type="scientific">Spiroplasma turonicum</name>
    <dbReference type="NCBI Taxonomy" id="216946"/>
    <lineage>
        <taxon>Bacteria</taxon>
        <taxon>Bacillati</taxon>
        <taxon>Mycoplasmatota</taxon>
        <taxon>Mollicutes</taxon>
        <taxon>Entomoplasmatales</taxon>
        <taxon>Spiroplasmataceae</taxon>
        <taxon>Spiroplasma</taxon>
    </lineage>
</organism>
<dbReference type="KEGG" id="stur:STURON_00942"/>
<keyword evidence="1" id="KW-0812">Transmembrane</keyword>
<sequence length="203" mass="24480">MNNLKNKMSGIVDLLYWPIILIIAFYYSLSLNNKIDNLFILQFFSQFIRVQSIIVCIIALIKTKRYFKEIIDDFYYEADFNLIQFKGLQFNCLFSLYLYNSVPGSSMFMDLFIFLIFISFELTYFIYNLTKHDLFKYLFLLIISILKSIIRFILNTLKIVSFVKVKLKNLFLKRYQFNNNYVSQIKKTKTIRYFIFVYGDMID</sequence>
<keyword evidence="1" id="KW-0472">Membrane</keyword>
<feature type="transmembrane region" description="Helical" evidence="1">
    <location>
        <begin position="12"/>
        <end position="29"/>
    </location>
</feature>
<reference evidence="2 3" key="1">
    <citation type="journal article" date="2015" name="Genome Announc.">
        <title>Complete Genome Sequence of Spiroplasma turonicum Strain Tab4cT, a Parasite of a Horse Fly, Haematopota sp. (Diptera: Tabanidae).</title>
        <authorList>
            <person name="Davis R.E."/>
            <person name="Shao J."/>
            <person name="Zhao Y."/>
            <person name="Gasparich G.E."/>
            <person name="Gaynor B.J."/>
            <person name="Donofrio N."/>
        </authorList>
    </citation>
    <scope>NUCLEOTIDE SEQUENCE [LARGE SCALE GENOMIC DNA]</scope>
    <source>
        <strain evidence="2 3">Tab4c</strain>
    </source>
</reference>
<accession>A0A0K1P7C1</accession>
<protein>
    <recommendedName>
        <fullName evidence="4">Transmembrane protein</fullName>
    </recommendedName>
</protein>
<dbReference type="Proteomes" id="UP000067243">
    <property type="component" value="Chromosome"/>
</dbReference>
<evidence type="ECO:0000313" key="3">
    <source>
        <dbReference type="Proteomes" id="UP000067243"/>
    </source>
</evidence>
<dbReference type="STRING" id="216946.STURO_v1c09370"/>
<feature type="transmembrane region" description="Helical" evidence="1">
    <location>
        <begin position="41"/>
        <end position="61"/>
    </location>
</feature>
<keyword evidence="3" id="KW-1185">Reference proteome</keyword>
<evidence type="ECO:0000313" key="2">
    <source>
        <dbReference type="EMBL" id="AKU80188.1"/>
    </source>
</evidence>
<dbReference type="EMBL" id="CP012328">
    <property type="protein sequence ID" value="AKU80188.1"/>
    <property type="molecule type" value="Genomic_DNA"/>
</dbReference>
<evidence type="ECO:0000256" key="1">
    <source>
        <dbReference type="SAM" id="Phobius"/>
    </source>
</evidence>
<proteinExistence type="predicted"/>